<name>A0ABQ9PGL1_9PEZI</name>
<sequence>MPVYLQAWVRNPPRSQYWTVLQADTATTEVRPVGRDEELRHLQDVLEREEAFRQRISRTRVKEPCPATQEVSFSNTAAAYTELRPWLERTGWERVYANVDLQLLYSLTLRPVERSHRPLLLSAGLSQHDNDIVSPAGDEVKIAALCHAAYNIIT</sequence>
<keyword evidence="2" id="KW-1185">Reference proteome</keyword>
<evidence type="ECO:0000313" key="2">
    <source>
        <dbReference type="Proteomes" id="UP001169217"/>
    </source>
</evidence>
<organism evidence="1 2">
    <name type="scientific">Colletotrichum limetticola</name>
    <dbReference type="NCBI Taxonomy" id="1209924"/>
    <lineage>
        <taxon>Eukaryota</taxon>
        <taxon>Fungi</taxon>
        <taxon>Dikarya</taxon>
        <taxon>Ascomycota</taxon>
        <taxon>Pezizomycotina</taxon>
        <taxon>Sordariomycetes</taxon>
        <taxon>Hypocreomycetidae</taxon>
        <taxon>Glomerellales</taxon>
        <taxon>Glomerellaceae</taxon>
        <taxon>Colletotrichum</taxon>
        <taxon>Colletotrichum acutatum species complex</taxon>
    </lineage>
</organism>
<protein>
    <submittedName>
        <fullName evidence="1">Uncharacterized protein</fullName>
    </submittedName>
</protein>
<evidence type="ECO:0000313" key="1">
    <source>
        <dbReference type="EMBL" id="KAK0369060.1"/>
    </source>
</evidence>
<accession>A0ABQ9PGL1</accession>
<reference evidence="1" key="1">
    <citation type="submission" date="2023-04" db="EMBL/GenBank/DDBJ databases">
        <title>Colletotrichum limetticola genome sequence.</title>
        <authorList>
            <person name="Baroncelli R."/>
        </authorList>
    </citation>
    <scope>NUCLEOTIDE SEQUENCE</scope>
    <source>
        <strain evidence="1">KLA-Anderson</strain>
    </source>
</reference>
<dbReference type="EMBL" id="JARUPT010000715">
    <property type="protein sequence ID" value="KAK0369060.1"/>
    <property type="molecule type" value="Genomic_DNA"/>
</dbReference>
<gene>
    <name evidence="1" type="ORF">CLIM01_13582</name>
</gene>
<proteinExistence type="predicted"/>
<comment type="caution">
    <text evidence="1">The sequence shown here is derived from an EMBL/GenBank/DDBJ whole genome shotgun (WGS) entry which is preliminary data.</text>
</comment>
<dbReference type="Proteomes" id="UP001169217">
    <property type="component" value="Unassembled WGS sequence"/>
</dbReference>